<proteinExistence type="inferred from homology"/>
<organism evidence="2 3">
    <name type="scientific">Haplochromis burtoni</name>
    <name type="common">Burton's mouthbrooder</name>
    <name type="synonym">Chromis burtoni</name>
    <dbReference type="NCBI Taxonomy" id="8153"/>
    <lineage>
        <taxon>Eukaryota</taxon>
        <taxon>Metazoa</taxon>
        <taxon>Chordata</taxon>
        <taxon>Craniata</taxon>
        <taxon>Vertebrata</taxon>
        <taxon>Euteleostomi</taxon>
        <taxon>Actinopterygii</taxon>
        <taxon>Neopterygii</taxon>
        <taxon>Teleostei</taxon>
        <taxon>Neoteleostei</taxon>
        <taxon>Acanthomorphata</taxon>
        <taxon>Ovalentaria</taxon>
        <taxon>Cichlomorphae</taxon>
        <taxon>Cichliformes</taxon>
        <taxon>Cichlidae</taxon>
        <taxon>African cichlids</taxon>
        <taxon>Pseudocrenilabrinae</taxon>
        <taxon>Haplochromini</taxon>
        <taxon>Haplochromis</taxon>
    </lineage>
</organism>
<evidence type="ECO:0000313" key="2">
    <source>
        <dbReference type="Ensembl" id="ENSHBUP00000001141.1"/>
    </source>
</evidence>
<dbReference type="Pfam" id="PF01042">
    <property type="entry name" value="Ribonuc_L-PSP"/>
    <property type="match status" value="1"/>
</dbReference>
<accession>A0A3Q3BJW5</accession>
<name>A0A3Q3BJW5_HAPBU</name>
<protein>
    <submittedName>
        <fullName evidence="2">Reactive intermediate imine deaminase A homolog</fullName>
    </submittedName>
</protein>
<evidence type="ECO:0000256" key="1">
    <source>
        <dbReference type="ARBA" id="ARBA00010552"/>
    </source>
</evidence>
<reference evidence="2" key="1">
    <citation type="submission" date="2025-08" db="UniProtKB">
        <authorList>
            <consortium name="Ensembl"/>
        </authorList>
    </citation>
    <scope>IDENTIFICATION</scope>
</reference>
<dbReference type="GO" id="GO:0019239">
    <property type="term" value="F:deaminase activity"/>
    <property type="evidence" value="ECO:0007669"/>
    <property type="project" value="TreeGrafter"/>
</dbReference>
<dbReference type="InterPro" id="IPR006056">
    <property type="entry name" value="RidA"/>
</dbReference>
<dbReference type="PANTHER" id="PTHR11803:SF39">
    <property type="entry name" value="2-IMINOBUTANOATE_2-IMINOPROPANOATE DEAMINASE"/>
    <property type="match status" value="1"/>
</dbReference>
<dbReference type="GO" id="GO:0005739">
    <property type="term" value="C:mitochondrion"/>
    <property type="evidence" value="ECO:0007669"/>
    <property type="project" value="TreeGrafter"/>
</dbReference>
<dbReference type="NCBIfam" id="TIGR00004">
    <property type="entry name" value="Rid family detoxifying hydrolase"/>
    <property type="match status" value="1"/>
</dbReference>
<dbReference type="Ensembl" id="ENSHBUT00000014295.1">
    <property type="protein sequence ID" value="ENSHBUP00000001141.1"/>
    <property type="gene ID" value="ENSHBUG00000002322.1"/>
</dbReference>
<dbReference type="Proteomes" id="UP000264840">
    <property type="component" value="Unplaced"/>
</dbReference>
<reference evidence="2" key="2">
    <citation type="submission" date="2025-09" db="UniProtKB">
        <authorList>
            <consortium name="Ensembl"/>
        </authorList>
    </citation>
    <scope>IDENTIFICATION</scope>
</reference>
<dbReference type="FunFam" id="3.30.1330.40:FF:000001">
    <property type="entry name" value="L-PSP family endoribonuclease"/>
    <property type="match status" value="1"/>
</dbReference>
<dbReference type="AlphaFoldDB" id="A0A3Q3BJW5"/>
<dbReference type="CDD" id="cd00448">
    <property type="entry name" value="YjgF_YER057c_UK114_family"/>
    <property type="match status" value="1"/>
</dbReference>
<keyword evidence="3" id="KW-1185">Reference proteome</keyword>
<comment type="similarity">
    <text evidence="1">Belongs to the RutC family.</text>
</comment>
<dbReference type="GeneTree" id="ENSGT00420000029792"/>
<dbReference type="InterPro" id="IPR035959">
    <property type="entry name" value="RutC-like_sf"/>
</dbReference>
<dbReference type="GO" id="GO:0005829">
    <property type="term" value="C:cytosol"/>
    <property type="evidence" value="ECO:0007669"/>
    <property type="project" value="TreeGrafter"/>
</dbReference>
<dbReference type="PANTHER" id="PTHR11803">
    <property type="entry name" value="2-IMINOBUTANOATE/2-IMINOPROPANOATE DEAMINASE RIDA"/>
    <property type="match status" value="1"/>
</dbReference>
<dbReference type="SUPFAM" id="SSF55298">
    <property type="entry name" value="YjgF-like"/>
    <property type="match status" value="1"/>
</dbReference>
<sequence length="127" mass="13593">MSALNRRIVNTASAPSAIGPYSQAVIVDRTMYISGQLGMDVASGKLVDGGVQAQAKQALINIGEILKAAGCDYSNVVKTTVLLADINDFNNVNEVYKTFFSSKFPVRAAYQVAALPRVSVNHSFTHL</sequence>
<evidence type="ECO:0000313" key="3">
    <source>
        <dbReference type="Proteomes" id="UP000264840"/>
    </source>
</evidence>
<dbReference type="InterPro" id="IPR006175">
    <property type="entry name" value="YjgF/YER057c/UK114"/>
</dbReference>
<dbReference type="Gene3D" id="3.30.1330.40">
    <property type="entry name" value="RutC-like"/>
    <property type="match status" value="1"/>
</dbReference>